<organism evidence="2 3">
    <name type="scientific">Botrimarina hoheduenensis</name>
    <dbReference type="NCBI Taxonomy" id="2528000"/>
    <lineage>
        <taxon>Bacteria</taxon>
        <taxon>Pseudomonadati</taxon>
        <taxon>Planctomycetota</taxon>
        <taxon>Planctomycetia</taxon>
        <taxon>Pirellulales</taxon>
        <taxon>Lacipirellulaceae</taxon>
        <taxon>Botrimarina</taxon>
    </lineage>
</organism>
<dbReference type="Proteomes" id="UP000318995">
    <property type="component" value="Unassembled WGS sequence"/>
</dbReference>
<keyword evidence="3" id="KW-1185">Reference proteome</keyword>
<dbReference type="Gene3D" id="2.120.10.30">
    <property type="entry name" value="TolB, C-terminal domain"/>
    <property type="match status" value="1"/>
</dbReference>
<dbReference type="EMBL" id="SJPH01000001">
    <property type="protein sequence ID" value="TWT48583.1"/>
    <property type="molecule type" value="Genomic_DNA"/>
</dbReference>
<dbReference type="Pfam" id="PF07995">
    <property type="entry name" value="GSDH"/>
    <property type="match status" value="1"/>
</dbReference>
<reference evidence="2 3" key="1">
    <citation type="submission" date="2019-02" db="EMBL/GenBank/DDBJ databases">
        <title>Deep-cultivation of Planctomycetes and their phenomic and genomic characterization uncovers novel biology.</title>
        <authorList>
            <person name="Wiegand S."/>
            <person name="Jogler M."/>
            <person name="Boedeker C."/>
            <person name="Pinto D."/>
            <person name="Vollmers J."/>
            <person name="Rivas-Marin E."/>
            <person name="Kohn T."/>
            <person name="Peeters S.H."/>
            <person name="Heuer A."/>
            <person name="Rast P."/>
            <person name="Oberbeckmann S."/>
            <person name="Bunk B."/>
            <person name="Jeske O."/>
            <person name="Meyerdierks A."/>
            <person name="Storesund J.E."/>
            <person name="Kallscheuer N."/>
            <person name="Luecker S."/>
            <person name="Lage O.M."/>
            <person name="Pohl T."/>
            <person name="Merkel B.J."/>
            <person name="Hornburger P."/>
            <person name="Mueller R.-W."/>
            <person name="Bruemmer F."/>
            <person name="Labrenz M."/>
            <person name="Spormann A.M."/>
            <person name="Op Den Camp H."/>
            <person name="Overmann J."/>
            <person name="Amann R."/>
            <person name="Jetten M.S.M."/>
            <person name="Mascher T."/>
            <person name="Medema M.H."/>
            <person name="Devos D.P."/>
            <person name="Kaster A.-K."/>
            <person name="Ovreas L."/>
            <person name="Rohde M."/>
            <person name="Galperin M.Y."/>
            <person name="Jogler C."/>
        </authorList>
    </citation>
    <scope>NUCLEOTIDE SEQUENCE [LARGE SCALE GENOMIC DNA]</scope>
    <source>
        <strain evidence="2 3">Pla111</strain>
    </source>
</reference>
<dbReference type="InterPro" id="IPR036439">
    <property type="entry name" value="Dockerin_dom_sf"/>
</dbReference>
<dbReference type="GO" id="GO:0008876">
    <property type="term" value="F:quinoprotein glucose dehydrogenase activity"/>
    <property type="evidence" value="ECO:0007669"/>
    <property type="project" value="UniProtKB-EC"/>
</dbReference>
<feature type="domain" description="Glucose/Sorbosone dehydrogenase" evidence="1">
    <location>
        <begin position="59"/>
        <end position="294"/>
    </location>
</feature>
<sequence length="498" mass="52850">MMANTRVPQILGALASGLVVLITAAVSQAEITGVTRIASLPGTGARAVYATHAPGRPNDLFVVDQRGLVQLLDLTTGTYAPQPFLNISGLVDDAANEQGLLGLAFDPDYETNGYFYVNYTRDPGPGLDRTRIDRYQAASPLTDSVVSAVTRNSVLEFDQDFDNHNGGWIGFSPIDNYLYIATGDGGSGNDPNNRAQSLNTRLGKMLRVDVSGDDFPTDTIENYAVPSDNPFVGDGLPGTLDEIWSYGLRNPWRASFDRQTGDLWIGDVGQGAREEINRLPVGAGVANFGWRLREGDVQTPGSAGGPIPPNYVAPVYDYLSNGSGLFGGNSTVGGYVYRGPDPEVQGRYFFGDSFPAQLWTFDPANPDSTVQNVEATLGGGVISTPVSFAEDAIGNLYILDLGGSIYRIDTDALRTGDYNGDGAIDEQDYAFWAASFGSTTDLGADGNGDLVIDLADYTVWRDAAGVAIGSAVPEPSTAVVLLSSLIALAARSRVPLAR</sequence>
<dbReference type="GO" id="GO:0000272">
    <property type="term" value="P:polysaccharide catabolic process"/>
    <property type="evidence" value="ECO:0007669"/>
    <property type="project" value="InterPro"/>
</dbReference>
<dbReference type="InterPro" id="IPR018247">
    <property type="entry name" value="EF_Hand_1_Ca_BS"/>
</dbReference>
<dbReference type="InterPro" id="IPR011041">
    <property type="entry name" value="Quinoprot_gluc/sorb_DH_b-prop"/>
</dbReference>
<gene>
    <name evidence="2" type="primary">gdhB_2</name>
    <name evidence="2" type="ORF">Pla111_03570</name>
</gene>
<dbReference type="PANTHER" id="PTHR19328:SF75">
    <property type="entry name" value="ALDOSE SUGAR DEHYDROGENASE YLII"/>
    <property type="match status" value="1"/>
</dbReference>
<dbReference type="PROSITE" id="PS00018">
    <property type="entry name" value="EF_HAND_1"/>
    <property type="match status" value="1"/>
</dbReference>
<dbReference type="InterPro" id="IPR011042">
    <property type="entry name" value="6-blade_b-propeller_TolB-like"/>
</dbReference>
<evidence type="ECO:0000313" key="2">
    <source>
        <dbReference type="EMBL" id="TWT48583.1"/>
    </source>
</evidence>
<evidence type="ECO:0000259" key="1">
    <source>
        <dbReference type="Pfam" id="PF07995"/>
    </source>
</evidence>
<evidence type="ECO:0000313" key="3">
    <source>
        <dbReference type="Proteomes" id="UP000318995"/>
    </source>
</evidence>
<accession>A0A5C5WEQ7</accession>
<name>A0A5C5WEQ7_9BACT</name>
<dbReference type="AlphaFoldDB" id="A0A5C5WEQ7"/>
<dbReference type="PANTHER" id="PTHR19328">
    <property type="entry name" value="HEDGEHOG-INTERACTING PROTEIN"/>
    <property type="match status" value="1"/>
</dbReference>
<comment type="caution">
    <text evidence="2">The sequence shown here is derived from an EMBL/GenBank/DDBJ whole genome shotgun (WGS) entry which is preliminary data.</text>
</comment>
<proteinExistence type="predicted"/>
<dbReference type="Gene3D" id="1.10.1330.10">
    <property type="entry name" value="Dockerin domain"/>
    <property type="match status" value="1"/>
</dbReference>
<dbReference type="InterPro" id="IPR012938">
    <property type="entry name" value="Glc/Sorbosone_DH"/>
</dbReference>
<dbReference type="OrthoDB" id="9770043at2"/>
<dbReference type="SUPFAM" id="SSF50952">
    <property type="entry name" value="Soluble quinoprotein glucose dehydrogenase"/>
    <property type="match status" value="1"/>
</dbReference>
<protein>
    <submittedName>
        <fullName evidence="2">Quinoprotein glucose dehydrogenase B</fullName>
        <ecNumber evidence="2">1.1.5.2</ecNumber>
    </submittedName>
</protein>
<dbReference type="EC" id="1.1.5.2" evidence="2"/>
<dbReference type="RefSeq" id="WP_146570762.1">
    <property type="nucleotide sequence ID" value="NZ_SJPH01000001.1"/>
</dbReference>
<keyword evidence="2" id="KW-0560">Oxidoreductase</keyword>